<gene>
    <name evidence="4" type="ORF">FD41_GL000287</name>
    <name evidence="3" type="ORF">JCM14108_3209</name>
</gene>
<dbReference type="AlphaFoldDB" id="X0PMM5"/>
<proteinExistence type="inferred from homology"/>
<dbReference type="OrthoDB" id="2321605at2"/>
<dbReference type="SUPFAM" id="SSF52402">
    <property type="entry name" value="Adenine nucleotide alpha hydrolases-like"/>
    <property type="match status" value="1"/>
</dbReference>
<protein>
    <submittedName>
        <fullName evidence="4">Putative universel stress protein</fullName>
    </submittedName>
    <submittedName>
        <fullName evidence="3">Universal stress protein family</fullName>
    </submittedName>
</protein>
<reference evidence="4 6" key="2">
    <citation type="journal article" date="2015" name="Genome Announc.">
        <title>Expanding the biotechnology potential of lactobacilli through comparative genomics of 213 strains and associated genera.</title>
        <authorList>
            <person name="Sun Z."/>
            <person name="Harris H.M."/>
            <person name="McCann A."/>
            <person name="Guo C."/>
            <person name="Argimon S."/>
            <person name="Zhang W."/>
            <person name="Yang X."/>
            <person name="Jeffery I.B."/>
            <person name="Cooney J.C."/>
            <person name="Kagawa T.F."/>
            <person name="Liu W."/>
            <person name="Song Y."/>
            <person name="Salvetti E."/>
            <person name="Wrobel A."/>
            <person name="Rasinkangas P."/>
            <person name="Parkhill J."/>
            <person name="Rea M.C."/>
            <person name="O'Sullivan O."/>
            <person name="Ritari J."/>
            <person name="Douillard F.P."/>
            <person name="Paul Ross R."/>
            <person name="Yang R."/>
            <person name="Briner A.E."/>
            <person name="Felis G.E."/>
            <person name="de Vos W.M."/>
            <person name="Barrangou R."/>
            <person name="Klaenhammer T.R."/>
            <person name="Caufield P.W."/>
            <person name="Cui Y."/>
            <person name="Zhang H."/>
            <person name="O'Toole P.W."/>
        </authorList>
    </citation>
    <scope>NUCLEOTIDE SEQUENCE [LARGE SCALE GENOMIC DNA]</scope>
    <source>
        <strain evidence="4 6">DSM 18382</strain>
    </source>
</reference>
<organism evidence="3 5">
    <name type="scientific">Lentilactobacillus farraginis DSM 18382 = JCM 14108</name>
    <dbReference type="NCBI Taxonomy" id="1423743"/>
    <lineage>
        <taxon>Bacteria</taxon>
        <taxon>Bacillati</taxon>
        <taxon>Bacillota</taxon>
        <taxon>Bacilli</taxon>
        <taxon>Lactobacillales</taxon>
        <taxon>Lactobacillaceae</taxon>
        <taxon>Lentilactobacillus</taxon>
    </lineage>
</organism>
<dbReference type="PANTHER" id="PTHR46268">
    <property type="entry name" value="STRESS RESPONSE PROTEIN NHAX"/>
    <property type="match status" value="1"/>
</dbReference>
<dbReference type="PRINTS" id="PR01438">
    <property type="entry name" value="UNVRSLSTRESS"/>
</dbReference>
<dbReference type="CDD" id="cd00293">
    <property type="entry name" value="USP-like"/>
    <property type="match status" value="1"/>
</dbReference>
<dbReference type="STRING" id="1423743.FD41_GL000287"/>
<dbReference type="Pfam" id="PF00582">
    <property type="entry name" value="Usp"/>
    <property type="match status" value="1"/>
</dbReference>
<comment type="caution">
    <text evidence="3">The sequence shown here is derived from an EMBL/GenBank/DDBJ whole genome shotgun (WGS) entry which is preliminary data.</text>
</comment>
<name>X0PMM5_9LACO</name>
<evidence type="ECO:0000313" key="3">
    <source>
        <dbReference type="EMBL" id="GAF38106.1"/>
    </source>
</evidence>
<dbReference type="PANTHER" id="PTHR46268:SF6">
    <property type="entry name" value="UNIVERSAL STRESS PROTEIN UP12"/>
    <property type="match status" value="1"/>
</dbReference>
<evidence type="ECO:0000313" key="4">
    <source>
        <dbReference type="EMBL" id="KRM07878.1"/>
    </source>
</evidence>
<dbReference type="InterPro" id="IPR006015">
    <property type="entry name" value="Universal_stress_UspA"/>
</dbReference>
<dbReference type="RefSeq" id="WP_035181448.1">
    <property type="nucleotide sequence ID" value="NZ_AZFY01000091.1"/>
</dbReference>
<dbReference type="EMBL" id="AZFY01000091">
    <property type="protein sequence ID" value="KRM07878.1"/>
    <property type="molecule type" value="Genomic_DNA"/>
</dbReference>
<dbReference type="InterPro" id="IPR014729">
    <property type="entry name" value="Rossmann-like_a/b/a_fold"/>
</dbReference>
<reference evidence="3" key="1">
    <citation type="journal article" date="2014" name="Genome Announc.">
        <title>Draft Genome Sequences of Two Lactobacillus Strains, L. farraginis JCM 14108T and L. composti JCM 14202T, Isolated from Compost of Distilled Shochu Residue.</title>
        <authorList>
            <person name="Yuki M."/>
            <person name="Oshima K."/>
            <person name="Suda W."/>
            <person name="Kitahara M."/>
            <person name="Kitamura K."/>
            <person name="Iida T."/>
            <person name="Hattori M."/>
            <person name="Ohkuma M."/>
        </authorList>
    </citation>
    <scope>NUCLEOTIDE SEQUENCE [LARGE SCALE GENOMIC DNA]</scope>
    <source>
        <strain evidence="3">JCM 14108</strain>
    </source>
</reference>
<sequence>MKYERILVGLDGSPQSERAFEVGCQLAKALSAKLFLVWIVNRDRGMDSYFGVSEDFYRDQYQQVTQKIQPFIKKAADLGIDVDGQALVGNTKVILSKSFPTENKIGLIILGQTGRNVIGKLSIGSHSSYVLQNADVDVLIVK</sequence>
<dbReference type="eggNOG" id="COG0589">
    <property type="taxonomic scope" value="Bacteria"/>
</dbReference>
<comment type="similarity">
    <text evidence="1">Belongs to the universal stress protein A family.</text>
</comment>
<dbReference type="Proteomes" id="UP000051966">
    <property type="component" value="Unassembled WGS sequence"/>
</dbReference>
<dbReference type="EMBL" id="BAKI01000074">
    <property type="protein sequence ID" value="GAF38106.1"/>
    <property type="molecule type" value="Genomic_DNA"/>
</dbReference>
<evidence type="ECO:0000256" key="1">
    <source>
        <dbReference type="ARBA" id="ARBA00008791"/>
    </source>
</evidence>
<keyword evidence="6" id="KW-1185">Reference proteome</keyword>
<accession>X0PMM5</accession>
<dbReference type="Gene3D" id="3.40.50.620">
    <property type="entry name" value="HUPs"/>
    <property type="match status" value="1"/>
</dbReference>
<dbReference type="PATRIC" id="fig|1423743.5.peg.300"/>
<evidence type="ECO:0000313" key="5">
    <source>
        <dbReference type="Proteomes" id="UP000019488"/>
    </source>
</evidence>
<evidence type="ECO:0000259" key="2">
    <source>
        <dbReference type="Pfam" id="PF00582"/>
    </source>
</evidence>
<dbReference type="Proteomes" id="UP000019488">
    <property type="component" value="Unassembled WGS sequence"/>
</dbReference>
<evidence type="ECO:0000313" key="6">
    <source>
        <dbReference type="Proteomes" id="UP000051966"/>
    </source>
</evidence>
<dbReference type="InterPro" id="IPR006016">
    <property type="entry name" value="UspA"/>
</dbReference>
<feature type="domain" description="UspA" evidence="2">
    <location>
        <begin position="3"/>
        <end position="142"/>
    </location>
</feature>